<evidence type="ECO:0000256" key="5">
    <source>
        <dbReference type="SAM" id="MobiDB-lite"/>
    </source>
</evidence>
<feature type="compositionally biased region" description="Gly residues" evidence="5">
    <location>
        <begin position="325"/>
        <end position="336"/>
    </location>
</feature>
<keyword evidence="1" id="KW-0479">Metal-binding</keyword>
<evidence type="ECO:0000259" key="7">
    <source>
        <dbReference type="PROSITE" id="PS50089"/>
    </source>
</evidence>
<dbReference type="InterPro" id="IPR013083">
    <property type="entry name" value="Znf_RING/FYVE/PHD"/>
</dbReference>
<accession>A0ABD3LXX1</accession>
<feature type="region of interest" description="Disordered" evidence="5">
    <location>
        <begin position="999"/>
        <end position="1027"/>
    </location>
</feature>
<feature type="compositionally biased region" description="Polar residues" evidence="5">
    <location>
        <begin position="445"/>
        <end position="457"/>
    </location>
</feature>
<dbReference type="CDD" id="cd16448">
    <property type="entry name" value="RING-H2"/>
    <property type="match status" value="1"/>
</dbReference>
<feature type="region of interest" description="Disordered" evidence="5">
    <location>
        <begin position="1"/>
        <end position="36"/>
    </location>
</feature>
<protein>
    <recommendedName>
        <fullName evidence="7">RING-type domain-containing protein</fullName>
    </recommendedName>
</protein>
<evidence type="ECO:0000256" key="2">
    <source>
        <dbReference type="ARBA" id="ARBA00022771"/>
    </source>
</evidence>
<feature type="region of interest" description="Disordered" evidence="5">
    <location>
        <begin position="586"/>
        <end position="665"/>
    </location>
</feature>
<keyword evidence="6" id="KW-1133">Transmembrane helix</keyword>
<feature type="transmembrane region" description="Helical" evidence="6">
    <location>
        <begin position="759"/>
        <end position="778"/>
    </location>
</feature>
<feature type="compositionally biased region" description="Polar residues" evidence="5">
    <location>
        <begin position="234"/>
        <end position="252"/>
    </location>
</feature>
<feature type="compositionally biased region" description="Acidic residues" evidence="5">
    <location>
        <begin position="586"/>
        <end position="598"/>
    </location>
</feature>
<sequence>MTISNNVAAIATKTKQDAASTSGAVTPTPVMNDGDSLPALVSDTASASIGSQQSLSMSRHDNDHNDLVDTSASMQVQHIEAKSEIDIASPLHPRIDSSHTTYTSHAALENRDAASYKNMGNLSSFDAENDLQQSHSTISSHPLAMASELEDHGSSNPSTPDRDAKPIVKITPTTSTREIATEGHRNESTSSRSSSETPPQPENNATSSSMPASAPRRRNSHSSRLRHRPLHQMESISETRIVNDSTESTTVGDSDGFMEDSFVSLPIHSINMDHADPTNCHSQHPDNVDIVASASSSLSTPRRRTGAIGDSPGSTSGNSHSSDGAQGGGSSSGGSGARRQRHGMRGDIGPARRRHAVESSNEGHENTGMRRRPINRGNSLAIQLDAGMASLRRWIRARRSTVDGGDTGGGSASGQSLSSITTMRLGEDDIFALSHTGRDPRRSGVASSTSSDRSMNISETNSSSGFLYYRPFEVHVPHDVDAEIGVYGSDDESGTRSILLHPLVSTETSRVDERGIRQMRQRAYSEPDRARIVDFFSSIFGSRAIDGGNVADGIAPESNNARYRQSGFRNLNTRTVVSTSPIIMEEAEVTDQDNDQTDDQTFNSRGDRSTRQPSQLSDDRQLPALTVEESEARLRSTPPSSGIDAESPTDVGPSITGAPRMPDPDREARTRWMRINRQFRCIVTSVAVIFSLLLFCILISWVLLISTFVLSHNKPCDVPLRAYFLLVSIQLMLDVFRAEIMKWLCRWRTDSQRRIPPRVIIYNVAYLVYAMLVLRMGVRSVFVIDSSCSTTAPELFYASLIFVCLSLVAWATIFLGYFIPFIFVAVLLTQNGYFPNGDIASSRGVMGGRRARIGSGRIGGILGEVFPNTYANPVPYGFVDRLRVVLLNEFPATYQKDCCICMMEYKNGEVIVSTPCEHLFHKRCLQEWFQLSRTCPVCRTDVPEALGMTTGATSDNDGNGSISLSESDELRGENNAFGRDENQQISSFIRFVRRERMQASGDISNRTGATSSGEQSTTAPVRSSDPT</sequence>
<name>A0ABD3LXX1_9STRA</name>
<feature type="domain" description="RING-type" evidence="7">
    <location>
        <begin position="898"/>
        <end position="939"/>
    </location>
</feature>
<feature type="transmembrane region" description="Helical" evidence="6">
    <location>
        <begin position="681"/>
        <end position="708"/>
    </location>
</feature>
<proteinExistence type="predicted"/>
<dbReference type="Proteomes" id="UP001530293">
    <property type="component" value="Unassembled WGS sequence"/>
</dbReference>
<keyword evidence="6" id="KW-0812">Transmembrane</keyword>
<dbReference type="InterPro" id="IPR051834">
    <property type="entry name" value="RING_finger_E3_ligase"/>
</dbReference>
<evidence type="ECO:0000256" key="3">
    <source>
        <dbReference type="ARBA" id="ARBA00022833"/>
    </source>
</evidence>
<dbReference type="PANTHER" id="PTHR45931">
    <property type="entry name" value="SI:CH211-59O9.10"/>
    <property type="match status" value="1"/>
</dbReference>
<feature type="region of interest" description="Disordered" evidence="5">
    <location>
        <begin position="949"/>
        <end position="978"/>
    </location>
</feature>
<feature type="region of interest" description="Disordered" evidence="5">
    <location>
        <begin position="434"/>
        <end position="457"/>
    </location>
</feature>
<keyword evidence="3" id="KW-0862">Zinc</keyword>
<dbReference type="Gene3D" id="3.30.40.10">
    <property type="entry name" value="Zinc/RING finger domain, C3HC4 (zinc finger)"/>
    <property type="match status" value="1"/>
</dbReference>
<feature type="compositionally biased region" description="Polar residues" evidence="5">
    <location>
        <begin position="1001"/>
        <end position="1027"/>
    </location>
</feature>
<feature type="region of interest" description="Disordered" evidence="5">
    <location>
        <begin position="148"/>
        <end position="257"/>
    </location>
</feature>
<feature type="compositionally biased region" description="Low complexity" evidence="5">
    <location>
        <begin position="188"/>
        <end position="214"/>
    </location>
</feature>
<organism evidence="8 9">
    <name type="scientific">Discostella pseudostelligera</name>
    <dbReference type="NCBI Taxonomy" id="259834"/>
    <lineage>
        <taxon>Eukaryota</taxon>
        <taxon>Sar</taxon>
        <taxon>Stramenopiles</taxon>
        <taxon>Ochrophyta</taxon>
        <taxon>Bacillariophyta</taxon>
        <taxon>Coscinodiscophyceae</taxon>
        <taxon>Thalassiosirophycidae</taxon>
        <taxon>Stephanodiscales</taxon>
        <taxon>Stephanodiscaceae</taxon>
        <taxon>Discostella</taxon>
    </lineage>
</organism>
<dbReference type="AlphaFoldDB" id="A0ABD3LXX1"/>
<dbReference type="SUPFAM" id="SSF57850">
    <property type="entry name" value="RING/U-box"/>
    <property type="match status" value="1"/>
</dbReference>
<feature type="region of interest" description="Disordered" evidence="5">
    <location>
        <begin position="295"/>
        <end position="377"/>
    </location>
</feature>
<dbReference type="InterPro" id="IPR001841">
    <property type="entry name" value="Znf_RING"/>
</dbReference>
<feature type="transmembrane region" description="Helical" evidence="6">
    <location>
        <begin position="720"/>
        <end position="738"/>
    </location>
</feature>
<dbReference type="Pfam" id="PF13639">
    <property type="entry name" value="zf-RING_2"/>
    <property type="match status" value="1"/>
</dbReference>
<dbReference type="PROSITE" id="PS50089">
    <property type="entry name" value="ZF_RING_2"/>
    <property type="match status" value="1"/>
</dbReference>
<dbReference type="EMBL" id="JALLBG020000302">
    <property type="protein sequence ID" value="KAL3756580.1"/>
    <property type="molecule type" value="Genomic_DNA"/>
</dbReference>
<evidence type="ECO:0000256" key="6">
    <source>
        <dbReference type="SAM" id="Phobius"/>
    </source>
</evidence>
<evidence type="ECO:0000313" key="9">
    <source>
        <dbReference type="Proteomes" id="UP001530293"/>
    </source>
</evidence>
<feature type="compositionally biased region" description="Polar residues" evidence="5">
    <location>
        <begin position="950"/>
        <end position="965"/>
    </location>
</feature>
<dbReference type="SMART" id="SM00184">
    <property type="entry name" value="RING"/>
    <property type="match status" value="1"/>
</dbReference>
<evidence type="ECO:0000256" key="1">
    <source>
        <dbReference type="ARBA" id="ARBA00022723"/>
    </source>
</evidence>
<comment type="caution">
    <text evidence="8">The sequence shown here is derived from an EMBL/GenBank/DDBJ whole genome shotgun (WGS) entry which is preliminary data.</text>
</comment>
<keyword evidence="6" id="KW-0472">Membrane</keyword>
<feature type="compositionally biased region" description="Basic and acidic residues" evidence="5">
    <location>
        <begin position="968"/>
        <end position="978"/>
    </location>
</feature>
<reference evidence="8 9" key="1">
    <citation type="submission" date="2024-10" db="EMBL/GenBank/DDBJ databases">
        <title>Updated reference genomes for cyclostephanoid diatoms.</title>
        <authorList>
            <person name="Roberts W.R."/>
            <person name="Alverson A.J."/>
        </authorList>
    </citation>
    <scope>NUCLEOTIDE SEQUENCE [LARGE SCALE GENOMIC DNA]</scope>
    <source>
        <strain evidence="8 9">AJA232-27</strain>
    </source>
</reference>
<evidence type="ECO:0000256" key="4">
    <source>
        <dbReference type="PROSITE-ProRule" id="PRU00175"/>
    </source>
</evidence>
<gene>
    <name evidence="8" type="ORF">ACHAWU_001783</name>
</gene>
<keyword evidence="2 4" id="KW-0863">Zinc-finger</keyword>
<keyword evidence="9" id="KW-1185">Reference proteome</keyword>
<feature type="compositionally biased region" description="Low complexity" evidence="5">
    <location>
        <begin position="311"/>
        <end position="324"/>
    </location>
</feature>
<evidence type="ECO:0000313" key="8">
    <source>
        <dbReference type="EMBL" id="KAL3756580.1"/>
    </source>
</evidence>
<dbReference type="PANTHER" id="PTHR45931:SF3">
    <property type="entry name" value="RING ZINC FINGER-CONTAINING PROTEIN"/>
    <property type="match status" value="1"/>
</dbReference>
<feature type="transmembrane region" description="Helical" evidence="6">
    <location>
        <begin position="798"/>
        <end position="828"/>
    </location>
</feature>
<feature type="compositionally biased region" description="Basic residues" evidence="5">
    <location>
        <begin position="215"/>
        <end position="230"/>
    </location>
</feature>
<dbReference type="GO" id="GO:0008270">
    <property type="term" value="F:zinc ion binding"/>
    <property type="evidence" value="ECO:0007669"/>
    <property type="project" value="UniProtKB-KW"/>
</dbReference>